<dbReference type="Pfam" id="PF06477">
    <property type="entry name" value="DUF1091"/>
    <property type="match status" value="1"/>
</dbReference>
<dbReference type="PANTHER" id="PTHR20898">
    <property type="entry name" value="DAEDALUS ON 3-RELATED-RELATED"/>
    <property type="match status" value="1"/>
</dbReference>
<dbReference type="InterPro" id="IPR010512">
    <property type="entry name" value="DUF1091"/>
</dbReference>
<dbReference type="InterPro" id="IPR036846">
    <property type="entry name" value="GM2-AP_sf"/>
</dbReference>
<dbReference type="Proteomes" id="UP000515162">
    <property type="component" value="Chromosome 3L"/>
</dbReference>
<accession>A0A6P8JZF5</accession>
<evidence type="ECO:0000256" key="2">
    <source>
        <dbReference type="SAM" id="SignalP"/>
    </source>
</evidence>
<keyword evidence="1 2" id="KW-0732">Signal</keyword>
<evidence type="ECO:0000313" key="4">
    <source>
        <dbReference type="RefSeq" id="XP_033161785.1"/>
    </source>
</evidence>
<protein>
    <submittedName>
        <fullName evidence="4">Uncharacterized protein LOC117142030</fullName>
    </submittedName>
</protein>
<dbReference type="SMART" id="SM00697">
    <property type="entry name" value="DM8"/>
    <property type="match status" value="1"/>
</dbReference>
<feature type="chain" id="PRO_5027729926" evidence="2">
    <location>
        <begin position="23"/>
        <end position="178"/>
    </location>
</feature>
<sequence length="178" mass="21247">MAKVVFSISMSLMCLIIVPIPTNKILLLESQCGNFNRSYFSNFTMLVKNSRMNMEFFLLRLLVPGITMDLEFFISMQNSYRFQKIFQYTLDMCSLLAQRRNNMFKKWFATFFESGNFKEYCPVEPNFYYLKNYNYNTLFIPKFLYAGKYRVKLDMNQLRKIDGVRYFVVGCAFEVVIK</sequence>
<gene>
    <name evidence="4" type="primary">LOC117142030</name>
</gene>
<name>A0A6P8JZF5_DROMA</name>
<dbReference type="RefSeq" id="XP_033161785.1">
    <property type="nucleotide sequence ID" value="XM_033305894.1"/>
</dbReference>
<dbReference type="AlphaFoldDB" id="A0A6P8JZF5"/>
<feature type="signal peptide" evidence="2">
    <location>
        <begin position="1"/>
        <end position="22"/>
    </location>
</feature>
<keyword evidence="3" id="KW-1185">Reference proteome</keyword>
<proteinExistence type="predicted"/>
<dbReference type="GeneID" id="117142030"/>
<organism evidence="3 4">
    <name type="scientific">Drosophila mauritiana</name>
    <name type="common">Fruit fly</name>
    <dbReference type="NCBI Taxonomy" id="7226"/>
    <lineage>
        <taxon>Eukaryota</taxon>
        <taxon>Metazoa</taxon>
        <taxon>Ecdysozoa</taxon>
        <taxon>Arthropoda</taxon>
        <taxon>Hexapoda</taxon>
        <taxon>Insecta</taxon>
        <taxon>Pterygota</taxon>
        <taxon>Neoptera</taxon>
        <taxon>Endopterygota</taxon>
        <taxon>Diptera</taxon>
        <taxon>Brachycera</taxon>
        <taxon>Muscomorpha</taxon>
        <taxon>Ephydroidea</taxon>
        <taxon>Drosophilidae</taxon>
        <taxon>Drosophila</taxon>
        <taxon>Sophophora</taxon>
    </lineage>
</organism>
<reference evidence="4" key="1">
    <citation type="submission" date="2025-08" db="UniProtKB">
        <authorList>
            <consortium name="RefSeq"/>
        </authorList>
    </citation>
    <scope>IDENTIFICATION</scope>
    <source>
        <strain evidence="4">Mau12</strain>
        <tissue evidence="4">Whole Body</tissue>
    </source>
</reference>
<evidence type="ECO:0000256" key="1">
    <source>
        <dbReference type="ARBA" id="ARBA00022729"/>
    </source>
</evidence>
<evidence type="ECO:0000313" key="3">
    <source>
        <dbReference type="Proteomes" id="UP000515162"/>
    </source>
</evidence>
<dbReference type="PANTHER" id="PTHR20898:SF0">
    <property type="entry name" value="DAEDALUS ON 3-RELATED"/>
    <property type="match status" value="1"/>
</dbReference>
<dbReference type="Gene3D" id="2.70.220.10">
    <property type="entry name" value="Ganglioside GM2 activator"/>
    <property type="match status" value="1"/>
</dbReference>